<feature type="compositionally biased region" description="Basic and acidic residues" evidence="1">
    <location>
        <begin position="124"/>
        <end position="140"/>
    </location>
</feature>
<dbReference type="Proteomes" id="UP000694851">
    <property type="component" value="Unplaced"/>
</dbReference>
<name>A0A8B7R3A0_HIPAR</name>
<reference evidence="3" key="1">
    <citation type="submission" date="2025-08" db="UniProtKB">
        <authorList>
            <consortium name="RefSeq"/>
        </authorList>
    </citation>
    <scope>IDENTIFICATION</scope>
    <source>
        <tissue evidence="3">Muscle</tissue>
    </source>
</reference>
<evidence type="ECO:0000313" key="2">
    <source>
        <dbReference type="Proteomes" id="UP000694851"/>
    </source>
</evidence>
<evidence type="ECO:0000256" key="1">
    <source>
        <dbReference type="SAM" id="MobiDB-lite"/>
    </source>
</evidence>
<dbReference type="AlphaFoldDB" id="A0A8B7R3A0"/>
<keyword evidence="2" id="KW-1185">Reference proteome</keyword>
<feature type="region of interest" description="Disordered" evidence="1">
    <location>
        <begin position="124"/>
        <end position="145"/>
    </location>
</feature>
<sequence>MPAEISTVRPSRLLLLASLGAADFCRQQRRRQIGFAVLSALTGGRCGEWVPGSRPQVKAQAAPLVTTICSLSGSSLFSAGAAWEPPGDGTSAAHSGTFTLLPTLPSSAREKTSTHLLVIRQVTRETRTPGQREEEEEKKNPGGVHRCHRCRSCKKKEVTKFFSGTSLVDKEIAWAISPYLGYTSGIFKLGTMNLLGWVNLRAL</sequence>
<dbReference type="GeneID" id="109381349"/>
<dbReference type="RefSeq" id="XP_019495461.1">
    <property type="nucleotide sequence ID" value="XM_019639916.1"/>
</dbReference>
<proteinExistence type="predicted"/>
<accession>A0A8B7R3A0</accession>
<organism evidence="2 3">
    <name type="scientific">Hipposideros armiger</name>
    <name type="common">Great Himalayan leaf-nosed bat</name>
    <dbReference type="NCBI Taxonomy" id="186990"/>
    <lineage>
        <taxon>Eukaryota</taxon>
        <taxon>Metazoa</taxon>
        <taxon>Chordata</taxon>
        <taxon>Craniata</taxon>
        <taxon>Vertebrata</taxon>
        <taxon>Euteleostomi</taxon>
        <taxon>Mammalia</taxon>
        <taxon>Eutheria</taxon>
        <taxon>Laurasiatheria</taxon>
        <taxon>Chiroptera</taxon>
        <taxon>Yinpterochiroptera</taxon>
        <taxon>Rhinolophoidea</taxon>
        <taxon>Hipposideridae</taxon>
        <taxon>Hipposideros</taxon>
    </lineage>
</organism>
<dbReference type="KEGG" id="hai:109381349"/>
<gene>
    <name evidence="3" type="primary">LOC109381349</name>
</gene>
<evidence type="ECO:0000313" key="3">
    <source>
        <dbReference type="RefSeq" id="XP_019495461.1"/>
    </source>
</evidence>
<protein>
    <submittedName>
        <fullName evidence="3">Uncharacterized protein LOC109381349 isoform X1</fullName>
    </submittedName>
</protein>